<sequence length="169" mass="18739">MEAPCQLDGAAMEKPNFLEADHVSWTVPDLDAAISFYCDVFGATELFRLGPLDAADLPRGTDGRDWMESHVNVAEARLKFAMLKLTPNLKFQLVQYDKPEQRRFDLPRNCDRGGHHLGLRVDDVGKAASYLAAHGCTVLDAIYIDAGPLAGKTNLYVLDPWGHQLEIVD</sequence>
<proteinExistence type="predicted"/>
<dbReference type="InterPro" id="IPR029068">
    <property type="entry name" value="Glyas_Bleomycin-R_OHBP_Dase"/>
</dbReference>
<dbReference type="InterPro" id="IPR051785">
    <property type="entry name" value="MMCE/EMCE_epimerase"/>
</dbReference>
<dbReference type="GO" id="GO:0004493">
    <property type="term" value="F:methylmalonyl-CoA epimerase activity"/>
    <property type="evidence" value="ECO:0007669"/>
    <property type="project" value="TreeGrafter"/>
</dbReference>
<name>A0A7Z0QN95_9BRAD</name>
<dbReference type="EMBL" id="JACBFH010000004">
    <property type="protein sequence ID" value="NYY96674.1"/>
    <property type="molecule type" value="Genomic_DNA"/>
</dbReference>
<evidence type="ECO:0000256" key="1">
    <source>
        <dbReference type="ARBA" id="ARBA00022723"/>
    </source>
</evidence>
<dbReference type="Pfam" id="PF00903">
    <property type="entry name" value="Glyoxalase"/>
    <property type="match status" value="1"/>
</dbReference>
<dbReference type="Proteomes" id="UP000564836">
    <property type="component" value="Plasmid pBb323S2a"/>
</dbReference>
<dbReference type="RefSeq" id="WP_018273871.1">
    <property type="nucleotide sequence ID" value="NZ_CP049700.1"/>
</dbReference>
<evidence type="ECO:0000313" key="4">
    <source>
        <dbReference type="EMBL" id="UGX89788.1"/>
    </source>
</evidence>
<dbReference type="GO" id="GO:0046872">
    <property type="term" value="F:metal ion binding"/>
    <property type="evidence" value="ECO:0007669"/>
    <property type="project" value="UniProtKB-KW"/>
</dbReference>
<evidence type="ECO:0000259" key="2">
    <source>
        <dbReference type="PROSITE" id="PS51819"/>
    </source>
</evidence>
<evidence type="ECO:0000313" key="5">
    <source>
        <dbReference type="Proteomes" id="UP000564836"/>
    </source>
</evidence>
<dbReference type="InterPro" id="IPR037523">
    <property type="entry name" value="VOC_core"/>
</dbReference>
<geneLocation type="plasmid" evidence="4 5">
    <name>pBb323S2a</name>
</geneLocation>
<organism evidence="3">
    <name type="scientific">Bradyrhizobium barranii subsp. barranii</name>
    <dbReference type="NCBI Taxonomy" id="2823807"/>
    <lineage>
        <taxon>Bacteria</taxon>
        <taxon>Pseudomonadati</taxon>
        <taxon>Pseudomonadota</taxon>
        <taxon>Alphaproteobacteria</taxon>
        <taxon>Hyphomicrobiales</taxon>
        <taxon>Nitrobacteraceae</taxon>
        <taxon>Bradyrhizobium</taxon>
        <taxon>Bradyrhizobium barranii</taxon>
    </lineage>
</organism>
<dbReference type="EMBL" id="CP088278">
    <property type="protein sequence ID" value="UGX89788.1"/>
    <property type="molecule type" value="Genomic_DNA"/>
</dbReference>
<dbReference type="PANTHER" id="PTHR43048">
    <property type="entry name" value="METHYLMALONYL-COA EPIMERASE"/>
    <property type="match status" value="1"/>
</dbReference>
<reference evidence="3" key="2">
    <citation type="submission" date="2020-06" db="EMBL/GenBank/DDBJ databases">
        <title>Whole Genome Sequence of Bradyrhizobium sp. Strain 323S2.</title>
        <authorList>
            <person name="Bromfield E.S.P."/>
        </authorList>
    </citation>
    <scope>NUCLEOTIDE SEQUENCE [LARGE SCALE GENOMIC DNA]</scope>
    <source>
        <strain evidence="3">323S2</strain>
    </source>
</reference>
<keyword evidence="1" id="KW-0479">Metal-binding</keyword>
<dbReference type="AlphaFoldDB" id="A0A7Z0QN95"/>
<keyword evidence="4" id="KW-0614">Plasmid</keyword>
<accession>A0A7Z0QN95</accession>
<protein>
    <submittedName>
        <fullName evidence="3">VOC family protein</fullName>
    </submittedName>
</protein>
<gene>
    <name evidence="4" type="ORF">G6321_00002150</name>
    <name evidence="3" type="ORF">G6321_53035</name>
</gene>
<feature type="domain" description="VOC" evidence="2">
    <location>
        <begin position="19"/>
        <end position="169"/>
    </location>
</feature>
<evidence type="ECO:0000313" key="3">
    <source>
        <dbReference type="EMBL" id="NYY96674.1"/>
    </source>
</evidence>
<reference evidence="4 5" key="1">
    <citation type="journal article" date="2017" name="Syst. Appl. Microbiol.">
        <title>Soybeans inoculated with root zone soils of Canadian native legumes harbour diverse and novel Bradyrhizobium spp. that possess agricultural potential.</title>
        <authorList>
            <person name="Bromfield E.S.P."/>
            <person name="Cloutier S."/>
            <person name="Tambong J.T."/>
            <person name="Tran Thi T.V."/>
        </authorList>
    </citation>
    <scope>NUCLEOTIDE SEQUENCE [LARGE SCALE GENOMIC DNA]</scope>
    <source>
        <strain evidence="4 5">323S2</strain>
    </source>
</reference>
<dbReference type="SUPFAM" id="SSF54593">
    <property type="entry name" value="Glyoxalase/Bleomycin resistance protein/Dihydroxybiphenyl dioxygenase"/>
    <property type="match status" value="1"/>
</dbReference>
<dbReference type="PANTHER" id="PTHR43048:SF6">
    <property type="entry name" value="BLR8189 PROTEIN"/>
    <property type="match status" value="1"/>
</dbReference>
<reference evidence="4 5" key="3">
    <citation type="journal article" date="2022" name="Int. J. Syst. Evol. Microbiol.">
        <title>Strains of Bradyrhizobium barranii sp. nov. associated with legumes native to Canada are symbionts of soybeans and belong to different subspecies (subsp. barranii subsp. nov. and subsp. apii subsp. nov.) and symbiovars (sv. glycinearum and sv. septentrionale).</title>
        <authorList>
            <person name="Bromfield E.S.P."/>
            <person name="Cloutier S."/>
            <person name="Wasai-Hara S."/>
            <person name="Minamisawa K."/>
        </authorList>
    </citation>
    <scope>NUCLEOTIDE SEQUENCE [LARGE SCALE GENOMIC DNA]</scope>
    <source>
        <strain evidence="4 5">323S2</strain>
        <plasmid evidence="5">pBb323S2a</plasmid>
    </source>
</reference>
<dbReference type="GO" id="GO:0046491">
    <property type="term" value="P:L-methylmalonyl-CoA metabolic process"/>
    <property type="evidence" value="ECO:0007669"/>
    <property type="project" value="TreeGrafter"/>
</dbReference>
<dbReference type="InterPro" id="IPR004360">
    <property type="entry name" value="Glyas_Fos-R_dOase_dom"/>
</dbReference>
<dbReference type="Gene3D" id="3.10.180.10">
    <property type="entry name" value="2,3-Dihydroxybiphenyl 1,2-Dioxygenase, domain 1"/>
    <property type="match status" value="1"/>
</dbReference>
<dbReference type="PROSITE" id="PS51819">
    <property type="entry name" value="VOC"/>
    <property type="match status" value="1"/>
</dbReference>